<dbReference type="OrthoDB" id="3364608at2759"/>
<accession>A0A8H5HXA0</accession>
<proteinExistence type="predicted"/>
<feature type="compositionally biased region" description="Basic and acidic residues" evidence="1">
    <location>
        <begin position="104"/>
        <end position="117"/>
    </location>
</feature>
<dbReference type="Proteomes" id="UP000518752">
    <property type="component" value="Unassembled WGS sequence"/>
</dbReference>
<protein>
    <submittedName>
        <fullName evidence="2">Uncharacterized protein</fullName>
    </submittedName>
</protein>
<dbReference type="AlphaFoldDB" id="A0A8H5HXA0"/>
<feature type="region of interest" description="Disordered" evidence="1">
    <location>
        <begin position="1"/>
        <end position="207"/>
    </location>
</feature>
<feature type="region of interest" description="Disordered" evidence="1">
    <location>
        <begin position="240"/>
        <end position="327"/>
    </location>
</feature>
<feature type="compositionally biased region" description="Basic residues" evidence="1">
    <location>
        <begin position="32"/>
        <end position="43"/>
    </location>
</feature>
<feature type="compositionally biased region" description="Acidic residues" evidence="1">
    <location>
        <begin position="293"/>
        <end position="308"/>
    </location>
</feature>
<dbReference type="EMBL" id="JAACJN010000011">
    <property type="protein sequence ID" value="KAF5391123.1"/>
    <property type="molecule type" value="Genomic_DNA"/>
</dbReference>
<organism evidence="2 3">
    <name type="scientific">Collybiopsis confluens</name>
    <dbReference type="NCBI Taxonomy" id="2823264"/>
    <lineage>
        <taxon>Eukaryota</taxon>
        <taxon>Fungi</taxon>
        <taxon>Dikarya</taxon>
        <taxon>Basidiomycota</taxon>
        <taxon>Agaricomycotina</taxon>
        <taxon>Agaricomycetes</taxon>
        <taxon>Agaricomycetidae</taxon>
        <taxon>Agaricales</taxon>
        <taxon>Marasmiineae</taxon>
        <taxon>Omphalotaceae</taxon>
        <taxon>Collybiopsis</taxon>
    </lineage>
</organism>
<keyword evidence="3" id="KW-1185">Reference proteome</keyword>
<feature type="compositionally biased region" description="Acidic residues" evidence="1">
    <location>
        <begin position="48"/>
        <end position="63"/>
    </location>
</feature>
<sequence length="327" mass="35694">MPHVSMASPATARSRPLKRSASMASLPTPPRTNRRAKHRKLRSLKAEIEEEEEEQQADETATSDDEHRPTGEANNKKRWISTVQEENEEEEAAFWLAGSSSSGKMKDKVEAKVEKSPAVDSDSDSESSTSFLLRLRQKSSTVGSAPVSPPPSRRRRSGAKIAPTLGILPAVEEKPSPAGTSPPETPKSSKMHAMRDSPENPFLASPLELDNAVSPSVVSTALPKLKEKPTMAFVLSQFTSTPEHPDYSPDFRGSPRVLWPAKNKISPALAPPDSPSNRAHRRKAGRPRLSLADSDDELDGKGEDDEEEVPLRPVRLFGSGNQRSSRS</sequence>
<evidence type="ECO:0000313" key="2">
    <source>
        <dbReference type="EMBL" id="KAF5391123.1"/>
    </source>
</evidence>
<name>A0A8H5HXA0_9AGAR</name>
<reference evidence="2 3" key="1">
    <citation type="journal article" date="2020" name="ISME J.">
        <title>Uncovering the hidden diversity of litter-decomposition mechanisms in mushroom-forming fungi.</title>
        <authorList>
            <person name="Floudas D."/>
            <person name="Bentzer J."/>
            <person name="Ahren D."/>
            <person name="Johansson T."/>
            <person name="Persson P."/>
            <person name="Tunlid A."/>
        </authorList>
    </citation>
    <scope>NUCLEOTIDE SEQUENCE [LARGE SCALE GENOMIC DNA]</scope>
    <source>
        <strain evidence="2 3">CBS 406.79</strain>
    </source>
</reference>
<evidence type="ECO:0000313" key="3">
    <source>
        <dbReference type="Proteomes" id="UP000518752"/>
    </source>
</evidence>
<evidence type="ECO:0000256" key="1">
    <source>
        <dbReference type="SAM" id="MobiDB-lite"/>
    </source>
</evidence>
<comment type="caution">
    <text evidence="2">The sequence shown here is derived from an EMBL/GenBank/DDBJ whole genome shotgun (WGS) entry which is preliminary data.</text>
</comment>
<gene>
    <name evidence="2" type="ORF">D9757_003040</name>
</gene>